<dbReference type="AlphaFoldDB" id="A0A5C4J8H8"/>
<dbReference type="RefSeq" id="WP_138647017.1">
    <property type="nucleotide sequence ID" value="NZ_VCKW01000113.1"/>
</dbReference>
<comment type="caution">
    <text evidence="1">The sequence shown here is derived from an EMBL/GenBank/DDBJ whole genome shotgun (WGS) entry which is preliminary data.</text>
</comment>
<dbReference type="OrthoDB" id="4290974at2"/>
<accession>A0A5C4J8H8</accession>
<reference evidence="1 2" key="1">
    <citation type="submission" date="2019-05" db="EMBL/GenBank/DDBJ databases">
        <title>Draft genome sequence of Actinomadura sp. 14C53.</title>
        <authorList>
            <person name="Saricaoglu S."/>
            <person name="Isik K."/>
        </authorList>
    </citation>
    <scope>NUCLEOTIDE SEQUENCE [LARGE SCALE GENOMIC DNA]</scope>
    <source>
        <strain evidence="1 2">14C53</strain>
    </source>
</reference>
<dbReference type="Pfam" id="PF19730">
    <property type="entry name" value="DUF6221"/>
    <property type="match status" value="1"/>
</dbReference>
<dbReference type="EMBL" id="VCKW01000113">
    <property type="protein sequence ID" value="TMQ95900.1"/>
    <property type="molecule type" value="Genomic_DNA"/>
</dbReference>
<proteinExistence type="predicted"/>
<name>A0A5C4J8H8_9ACTN</name>
<evidence type="ECO:0000313" key="2">
    <source>
        <dbReference type="Proteomes" id="UP000309174"/>
    </source>
</evidence>
<organism evidence="1 2">
    <name type="scientific">Actinomadura soli</name>
    <dbReference type="NCBI Taxonomy" id="2508997"/>
    <lineage>
        <taxon>Bacteria</taxon>
        <taxon>Bacillati</taxon>
        <taxon>Actinomycetota</taxon>
        <taxon>Actinomycetes</taxon>
        <taxon>Streptosporangiales</taxon>
        <taxon>Thermomonosporaceae</taxon>
        <taxon>Actinomadura</taxon>
    </lineage>
</organism>
<gene>
    <name evidence="1" type="ORF">ETD83_21925</name>
</gene>
<protein>
    <submittedName>
        <fullName evidence="1">Uncharacterized protein</fullName>
    </submittedName>
</protein>
<dbReference type="Proteomes" id="UP000309174">
    <property type="component" value="Unassembled WGS sequence"/>
</dbReference>
<evidence type="ECO:0000313" key="1">
    <source>
        <dbReference type="EMBL" id="TMQ95900.1"/>
    </source>
</evidence>
<sequence>MDLVEFLRDRLARDERIAQACAGAPWKAASSGTVNTDTSEGEDEREPAFVATAENGAYAEHIARHDPSRTLREVAAARQIIDDYEKETWILAQGGRTPEVEAAHAARESVLRLLALPHAAHPAYQEEWRP</sequence>
<dbReference type="InterPro" id="IPR046193">
    <property type="entry name" value="DUF6221"/>
</dbReference>
<keyword evidence="2" id="KW-1185">Reference proteome</keyword>